<gene>
    <name evidence="1" type="ORF">LCGC14_1807900</name>
</gene>
<organism evidence="1">
    <name type="scientific">marine sediment metagenome</name>
    <dbReference type="NCBI Taxonomy" id="412755"/>
    <lineage>
        <taxon>unclassified sequences</taxon>
        <taxon>metagenomes</taxon>
        <taxon>ecological metagenomes</taxon>
    </lineage>
</organism>
<protein>
    <submittedName>
        <fullName evidence="1">Uncharacterized protein</fullName>
    </submittedName>
</protein>
<accession>A0A0F9HAN5</accession>
<name>A0A0F9HAN5_9ZZZZ</name>
<proteinExistence type="predicted"/>
<evidence type="ECO:0000313" key="1">
    <source>
        <dbReference type="EMBL" id="KKM00092.1"/>
    </source>
</evidence>
<dbReference type="EMBL" id="LAZR01017515">
    <property type="protein sequence ID" value="KKM00092.1"/>
    <property type="molecule type" value="Genomic_DNA"/>
</dbReference>
<reference evidence="1" key="1">
    <citation type="journal article" date="2015" name="Nature">
        <title>Complex archaea that bridge the gap between prokaryotes and eukaryotes.</title>
        <authorList>
            <person name="Spang A."/>
            <person name="Saw J.H."/>
            <person name="Jorgensen S.L."/>
            <person name="Zaremba-Niedzwiedzka K."/>
            <person name="Martijn J."/>
            <person name="Lind A.E."/>
            <person name="van Eijk R."/>
            <person name="Schleper C."/>
            <person name="Guy L."/>
            <person name="Ettema T.J."/>
        </authorList>
    </citation>
    <scope>NUCLEOTIDE SEQUENCE</scope>
</reference>
<dbReference type="AlphaFoldDB" id="A0A0F9HAN5"/>
<comment type="caution">
    <text evidence="1">The sequence shown here is derived from an EMBL/GenBank/DDBJ whole genome shotgun (WGS) entry which is preliminary data.</text>
</comment>
<sequence length="65" mass="7765">MDRIINTCRVNGNTVSGECSECGEIFRLEFRRKFPKPWVAIGKEFKRHYKSNHEQTHNGWRTVRL</sequence>